<dbReference type="Proteomes" id="UP001500266">
    <property type="component" value="Unassembled WGS sequence"/>
</dbReference>
<organism evidence="2 3">
    <name type="scientific">Actinomadura keratinilytica</name>
    <dbReference type="NCBI Taxonomy" id="547461"/>
    <lineage>
        <taxon>Bacteria</taxon>
        <taxon>Bacillati</taxon>
        <taxon>Actinomycetota</taxon>
        <taxon>Actinomycetes</taxon>
        <taxon>Streptosporangiales</taxon>
        <taxon>Thermomonosporaceae</taxon>
        <taxon>Actinomadura</taxon>
    </lineage>
</organism>
<keyword evidence="3" id="KW-1185">Reference proteome</keyword>
<evidence type="ECO:0000313" key="2">
    <source>
        <dbReference type="EMBL" id="GAA4146552.1"/>
    </source>
</evidence>
<feature type="region of interest" description="Disordered" evidence="1">
    <location>
        <begin position="1"/>
        <end position="55"/>
    </location>
</feature>
<protein>
    <submittedName>
        <fullName evidence="2">Uncharacterized protein</fullName>
    </submittedName>
</protein>
<reference evidence="3" key="1">
    <citation type="journal article" date="2019" name="Int. J. Syst. Evol. Microbiol.">
        <title>The Global Catalogue of Microorganisms (GCM) 10K type strain sequencing project: providing services to taxonomists for standard genome sequencing and annotation.</title>
        <authorList>
            <consortium name="The Broad Institute Genomics Platform"/>
            <consortium name="The Broad Institute Genome Sequencing Center for Infectious Disease"/>
            <person name="Wu L."/>
            <person name="Ma J."/>
        </authorList>
    </citation>
    <scope>NUCLEOTIDE SEQUENCE [LARGE SCALE GENOMIC DNA]</scope>
    <source>
        <strain evidence="3">JCM 17316</strain>
    </source>
</reference>
<evidence type="ECO:0000313" key="3">
    <source>
        <dbReference type="Proteomes" id="UP001500266"/>
    </source>
</evidence>
<comment type="caution">
    <text evidence="2">The sequence shown here is derived from an EMBL/GenBank/DDBJ whole genome shotgun (WGS) entry which is preliminary data.</text>
</comment>
<gene>
    <name evidence="2" type="ORF">GCM10022416_39150</name>
</gene>
<proteinExistence type="predicted"/>
<feature type="compositionally biased region" description="Polar residues" evidence="1">
    <location>
        <begin position="1"/>
        <end position="13"/>
    </location>
</feature>
<accession>A0ABP7Z3F7</accession>
<evidence type="ECO:0000256" key="1">
    <source>
        <dbReference type="SAM" id="MobiDB-lite"/>
    </source>
</evidence>
<dbReference type="EMBL" id="BAABDO010000062">
    <property type="protein sequence ID" value="GAA4146552.1"/>
    <property type="molecule type" value="Genomic_DNA"/>
</dbReference>
<sequence>MGVSRSGSGTSFPSGLPAAPVTGEALRAAAGHGPRAVGRASARRPAAPWTFGVKF</sequence>
<name>A0ABP7Z3F7_9ACTN</name>